<keyword evidence="13" id="KW-0115">cAMP biosynthesis</keyword>
<feature type="domain" description="Guanylate cyclase" evidence="21">
    <location>
        <begin position="911"/>
        <end position="1065"/>
    </location>
</feature>
<dbReference type="InterPro" id="IPR057399">
    <property type="entry name" value="GRESAG4.1/3_peripasmic_1"/>
</dbReference>
<dbReference type="InterPro" id="IPR057398">
    <property type="entry name" value="GRESAG4.1/3_peripasmic_2"/>
</dbReference>
<evidence type="ECO:0000256" key="6">
    <source>
        <dbReference type="ARBA" id="ARBA00012201"/>
    </source>
</evidence>
<dbReference type="GO" id="GO:0016020">
    <property type="term" value="C:membrane"/>
    <property type="evidence" value="ECO:0007669"/>
    <property type="project" value="UniProtKB-SubCell"/>
</dbReference>
<dbReference type="GeneID" id="3657254"/>
<evidence type="ECO:0000256" key="17">
    <source>
        <dbReference type="ARBA" id="ARBA00023239"/>
    </source>
</evidence>
<gene>
    <name evidence="23" type="primary">Tb05.30H13.570</name>
    <name evidence="22" type="ORF">Tb927.5.1450</name>
</gene>
<dbReference type="Pfam" id="PF25493">
    <property type="entry name" value="Peripla_BP_A-cyclase"/>
    <property type="match status" value="1"/>
</dbReference>
<evidence type="ECO:0000256" key="8">
    <source>
        <dbReference type="ARBA" id="ARBA00022723"/>
    </source>
</evidence>
<dbReference type="SUPFAM" id="SSF53822">
    <property type="entry name" value="Periplasmic binding protein-like I"/>
    <property type="match status" value="2"/>
</dbReference>
<evidence type="ECO:0000256" key="18">
    <source>
        <dbReference type="ARBA" id="ARBA00032597"/>
    </source>
</evidence>
<dbReference type="Pfam" id="PF00211">
    <property type="entry name" value="Guanylate_cyc"/>
    <property type="match status" value="1"/>
</dbReference>
<dbReference type="CDD" id="cd07556">
    <property type="entry name" value="Nucleotidyl_cyc_III"/>
    <property type="match status" value="1"/>
</dbReference>
<evidence type="ECO:0000256" key="15">
    <source>
        <dbReference type="ARBA" id="ARBA00023170"/>
    </source>
</evidence>
<dbReference type="InterPro" id="IPR001054">
    <property type="entry name" value="A/G_cyclase"/>
</dbReference>
<dbReference type="Gene3D" id="3.40.50.2300">
    <property type="match status" value="2"/>
</dbReference>
<dbReference type="KEGG" id="tbr:Tb927.5.1450"/>
<dbReference type="GO" id="GO:0005524">
    <property type="term" value="F:ATP binding"/>
    <property type="evidence" value="ECO:0007669"/>
    <property type="project" value="UniProtKB-KW"/>
</dbReference>
<protein>
    <recommendedName>
        <fullName evidence="6">adenylate cyclase</fullName>
        <ecNumber evidence="6">4.6.1.1</ecNumber>
    </recommendedName>
    <alternativeName>
        <fullName evidence="18">ATP pyrophosphate-lyase</fullName>
    </alternativeName>
    <alternativeName>
        <fullName evidence="19">Adenylyl cyclase</fullName>
    </alternativeName>
</protein>
<dbReference type="EMBL" id="AC159443">
    <property type="protein sequence ID" value="AAX70444.1"/>
    <property type="molecule type" value="Genomic_DNA"/>
</dbReference>
<dbReference type="FunFam" id="3.30.70.1230:FF:000022">
    <property type="entry name" value="Receptor-type adenylate cyclase GRESAG 4, putative"/>
    <property type="match status" value="1"/>
</dbReference>
<dbReference type="EC" id="4.6.1.1" evidence="6"/>
<name>Q57VB8_TRYB2</name>
<reference evidence="23 24" key="2">
    <citation type="journal article" date="2005" name="Science">
        <title>The genome of the African trypanosome Trypanosoma brucei.</title>
        <authorList>
            <person name="Berriman M."/>
            <person name="Ghedin E."/>
            <person name="Hertz-Fowler C."/>
            <person name="Blandin G."/>
            <person name="Renauld H."/>
            <person name="Bartholomeu D.C."/>
            <person name="Lennard N.J."/>
            <person name="Caler E."/>
            <person name="Hamlin N.E."/>
            <person name="Haas B."/>
            <person name="Bohme U."/>
            <person name="Hannick L."/>
            <person name="Aslett M.A."/>
            <person name="Shallom J."/>
            <person name="Marcello L."/>
            <person name="Hou L."/>
            <person name="Wickstead B."/>
            <person name="Alsmark U.C."/>
            <person name="Arrowsmith C."/>
            <person name="Atkin R.J."/>
            <person name="Barron A.J."/>
            <person name="Bringaud F."/>
            <person name="Brooks K."/>
            <person name="Carrington M."/>
            <person name="Cherevach I."/>
            <person name="Chillingworth T.J."/>
            <person name="Churcher C."/>
            <person name="Clark L.N."/>
            <person name="Corton C.H."/>
            <person name="Cronin A."/>
            <person name="Davies R.M."/>
            <person name="Doggett J."/>
            <person name="Djikeng A."/>
            <person name="Feldblyum T."/>
            <person name="Field M.C."/>
            <person name="Fraser A."/>
            <person name="Goodhead I."/>
            <person name="Hance Z."/>
            <person name="Harper D."/>
            <person name="Harris B.R."/>
            <person name="Hauser H."/>
            <person name="Hostetler J."/>
            <person name="Ivens A."/>
            <person name="Jagels K."/>
            <person name="Johnson D."/>
            <person name="Johnson J."/>
            <person name="Jones K."/>
            <person name="Kerhornou A.X."/>
            <person name="Koo H."/>
            <person name="Larke N."/>
            <person name="Landfear S."/>
            <person name="Larkin C."/>
            <person name="Leech V."/>
            <person name="Line A."/>
            <person name="Lord A."/>
            <person name="Macleod A."/>
            <person name="Mooney P.J."/>
            <person name="Moule S."/>
            <person name="Martin D.M."/>
            <person name="Morgan G.W."/>
            <person name="Mungall K."/>
            <person name="Norbertczak H."/>
            <person name="Ormond D."/>
            <person name="Pai G."/>
            <person name="Peacock C.S."/>
            <person name="Peterson J."/>
            <person name="Quail M.A."/>
            <person name="Rabbinowitsch E."/>
            <person name="Rajandream M.A."/>
            <person name="Reitter C."/>
            <person name="Salzberg S.L."/>
            <person name="Sanders M."/>
            <person name="Schobel S."/>
            <person name="Sharp S."/>
            <person name="Simmonds M."/>
            <person name="Simpson A.J."/>
            <person name="Tallon L."/>
            <person name="Turner C.M."/>
            <person name="Tait A."/>
            <person name="Tivey A.R."/>
            <person name="Van Aken S."/>
            <person name="Walker D."/>
            <person name="Wanless D."/>
            <person name="Wang S."/>
            <person name="White B."/>
            <person name="White O."/>
            <person name="Whitehead S."/>
            <person name="Woodward J."/>
            <person name="Wortman J."/>
            <person name="Adams M.D."/>
            <person name="Embley T.M."/>
            <person name="Gull K."/>
            <person name="Ullu E."/>
            <person name="Barry J.D."/>
            <person name="Fairlamb A.H."/>
            <person name="Opperdoes F."/>
            <person name="Barrell B.G."/>
            <person name="Donelson J.E."/>
            <person name="Hall N."/>
            <person name="Fraser C.M."/>
            <person name="Melville S.E."/>
            <person name="El-Sayed N.M."/>
        </authorList>
    </citation>
    <scope>NUCLEOTIDE SEQUENCE [LARGE SCALE GENOMIC DNA]</scope>
    <source>
        <strain evidence="23 24">927/4 GUTat10.1</strain>
    </source>
</reference>
<dbReference type="InterPro" id="IPR050697">
    <property type="entry name" value="Adenylyl/Guanylyl_Cyclase_3/4"/>
</dbReference>
<evidence type="ECO:0000256" key="1">
    <source>
        <dbReference type="ARBA" id="ARBA00001593"/>
    </source>
</evidence>
<evidence type="ECO:0000313" key="22">
    <source>
        <dbReference type="EMBL" id="AAX70444.1"/>
    </source>
</evidence>
<keyword evidence="7 20" id="KW-0812">Transmembrane</keyword>
<keyword evidence="11" id="KW-0460">Magnesium</keyword>
<keyword evidence="10" id="KW-0067">ATP-binding</keyword>
<keyword evidence="17 22" id="KW-0456">Lyase</keyword>
<dbReference type="Gene3D" id="3.30.70.1230">
    <property type="entry name" value="Nucleotide cyclase"/>
    <property type="match status" value="1"/>
</dbReference>
<dbReference type="PaxDb" id="5691-AAZ11260"/>
<comment type="subcellular location">
    <subcellularLocation>
        <location evidence="4">Membrane</location>
        <topology evidence="4">Multi-pass membrane protein</topology>
    </subcellularLocation>
</comment>
<dbReference type="SMART" id="SM00044">
    <property type="entry name" value="CYCc"/>
    <property type="match status" value="1"/>
</dbReference>
<evidence type="ECO:0000256" key="3">
    <source>
        <dbReference type="ARBA" id="ARBA00002708"/>
    </source>
</evidence>
<dbReference type="InterPro" id="IPR028082">
    <property type="entry name" value="Peripla_BP_I"/>
</dbReference>
<reference evidence="23" key="4">
    <citation type="submission" date="2005-04" db="EMBL/GenBank/DDBJ databases">
        <title>Sequencing, closure, and annotation of Trypanosoma brucei chromosomes 2 through 8.</title>
        <authorList>
            <person name="Ghedin E."/>
            <person name="Blandin G."/>
            <person name="Bartholomeu D."/>
            <person name="Caler E."/>
            <person name="Haas B."/>
            <person name="Hannick L."/>
            <person name="Shallom J."/>
            <person name="Hou L."/>
            <person name="Djikeng A."/>
            <person name="Feldblyum T."/>
            <person name="Hostetler J."/>
            <person name="Johnson J."/>
            <person name="Jones K."/>
            <person name="Koo H.L."/>
            <person name="Larkin C."/>
            <person name="Pai G."/>
            <person name="Peterson J."/>
            <person name="Khalak H.G."/>
            <person name="Salzberg S."/>
            <person name="Simpson A.J."/>
            <person name="Tallon L."/>
            <person name="Van Aken S."/>
            <person name="Wanless D."/>
            <person name="White O."/>
            <person name="Wortman J."/>
            <person name="Fraser C.M."/>
            <person name="El-Sayed N.M.A."/>
        </authorList>
    </citation>
    <scope>NUCLEOTIDE SEQUENCE</scope>
    <source>
        <strain evidence="23">927/4 GUTat10.1</strain>
    </source>
</reference>
<dbReference type="GO" id="GO:0006171">
    <property type="term" value="P:cAMP biosynthetic process"/>
    <property type="evidence" value="ECO:0000318"/>
    <property type="project" value="GO_Central"/>
</dbReference>
<dbReference type="PANTHER" id="PTHR43081">
    <property type="entry name" value="ADENYLATE CYCLASE, TERMINAL-DIFFERENTIATION SPECIFIC-RELATED"/>
    <property type="match status" value="1"/>
</dbReference>
<dbReference type="FunFam" id="3.40.50.2300:FF:000162">
    <property type="entry name" value="Receptor-type adenylate cyclase GRESAG 4, putative"/>
    <property type="match status" value="1"/>
</dbReference>
<evidence type="ECO:0000256" key="13">
    <source>
        <dbReference type="ARBA" id="ARBA00022998"/>
    </source>
</evidence>
<evidence type="ECO:0000256" key="7">
    <source>
        <dbReference type="ARBA" id="ARBA00022692"/>
    </source>
</evidence>
<keyword evidence="16" id="KW-0325">Glycoprotein</keyword>
<dbReference type="RefSeq" id="XP_844819.1">
    <property type="nucleotide sequence ID" value="XM_839726.1"/>
</dbReference>
<dbReference type="OrthoDB" id="262653at2759"/>
<evidence type="ECO:0000313" key="24">
    <source>
        <dbReference type="Proteomes" id="UP000008524"/>
    </source>
</evidence>
<evidence type="ECO:0000256" key="10">
    <source>
        <dbReference type="ARBA" id="ARBA00022840"/>
    </source>
</evidence>
<dbReference type="PROSITE" id="PS50125">
    <property type="entry name" value="GUANYLATE_CYCLASE_2"/>
    <property type="match status" value="1"/>
</dbReference>
<organism evidence="22 24">
    <name type="scientific">Trypanosoma brucei brucei (strain 927/4 GUTat10.1)</name>
    <dbReference type="NCBI Taxonomy" id="185431"/>
    <lineage>
        <taxon>Eukaryota</taxon>
        <taxon>Discoba</taxon>
        <taxon>Euglenozoa</taxon>
        <taxon>Kinetoplastea</taxon>
        <taxon>Metakinetoplastina</taxon>
        <taxon>Trypanosomatida</taxon>
        <taxon>Trypanosomatidae</taxon>
        <taxon>Trypanosoma</taxon>
    </lineage>
</organism>
<dbReference type="eggNOG" id="KOG0618">
    <property type="taxonomic scope" value="Eukaryota"/>
</dbReference>
<evidence type="ECO:0000259" key="21">
    <source>
        <dbReference type="PROSITE" id="PS50125"/>
    </source>
</evidence>
<evidence type="ECO:0000313" key="23">
    <source>
        <dbReference type="EMBL" id="AAZ11260.1"/>
    </source>
</evidence>
<dbReference type="GO" id="GO:0035556">
    <property type="term" value="P:intracellular signal transduction"/>
    <property type="evidence" value="ECO:0000255"/>
    <property type="project" value="GeneDB"/>
</dbReference>
<dbReference type="STRING" id="185431.Q57VB8"/>
<evidence type="ECO:0000256" key="11">
    <source>
        <dbReference type="ARBA" id="ARBA00022842"/>
    </source>
</evidence>
<dbReference type="InterPro" id="IPR029787">
    <property type="entry name" value="Nucleotide_cyclase"/>
</dbReference>
<reference evidence="22" key="3">
    <citation type="submission" date="2005-04" db="EMBL/GenBank/DDBJ databases">
        <title>.</title>
        <authorList>
            <person name="Ghedin E."/>
            <person name="Blandin G."/>
            <person name="Bartholomeu D."/>
            <person name="Caler E."/>
            <person name="Haas B."/>
            <person name="Hannick L."/>
            <person name="Shallom J."/>
            <person name="Hou L."/>
            <person name="Djikeng A."/>
            <person name="Feldblyum T."/>
            <person name="Hostetler J."/>
            <person name="Johnson J."/>
            <person name="Jones K."/>
            <person name="Koo H.L."/>
            <person name="Larkin C."/>
            <person name="Pai G."/>
            <person name="Peterson J."/>
            <person name="Khalak H.G."/>
            <person name="Salzberg S."/>
            <person name="Simpson A.J."/>
            <person name="Tallon L."/>
            <person name="Van Aken S."/>
            <person name="Wanless D."/>
            <person name="White O."/>
            <person name="Wortman J."/>
            <person name="Fraser C.M."/>
            <person name="El-Sayed N.M.A."/>
        </authorList>
    </citation>
    <scope>NUCLEOTIDE SEQUENCE</scope>
    <source>
        <strain evidence="22">GUTat10.1</strain>
    </source>
</reference>
<keyword evidence="8" id="KW-0479">Metal-binding</keyword>
<dbReference type="AlphaFoldDB" id="Q57VB8"/>
<dbReference type="SUPFAM" id="SSF55073">
    <property type="entry name" value="Nucleotide cyclase"/>
    <property type="match status" value="1"/>
</dbReference>
<evidence type="ECO:0000256" key="16">
    <source>
        <dbReference type="ARBA" id="ARBA00023180"/>
    </source>
</evidence>
<comment type="cofactor">
    <cofactor evidence="2">
        <name>Mg(2+)</name>
        <dbReference type="ChEBI" id="CHEBI:18420"/>
    </cofactor>
</comment>
<evidence type="ECO:0000256" key="4">
    <source>
        <dbReference type="ARBA" id="ARBA00004141"/>
    </source>
</evidence>
<accession>Q57VB8</accession>
<comment type="catalytic activity">
    <reaction evidence="1">
        <text>ATP = 3',5'-cyclic AMP + diphosphate</text>
        <dbReference type="Rhea" id="RHEA:15389"/>
        <dbReference type="ChEBI" id="CHEBI:30616"/>
        <dbReference type="ChEBI" id="CHEBI:33019"/>
        <dbReference type="ChEBI" id="CHEBI:58165"/>
        <dbReference type="EC" id="4.6.1.1"/>
    </reaction>
</comment>
<reference evidence="23" key="1">
    <citation type="journal article" date="2005" name="Science">
        <title>Comparative genomics of trypanosomatid parasitic protozoa.</title>
        <authorList>
            <person name="El-Sayed N.M."/>
            <person name="Myler P.J."/>
            <person name="Blandin G."/>
            <person name="Berriman M."/>
            <person name="Crabtree J."/>
            <person name="Aggarwal G."/>
            <person name="Caler E."/>
            <person name="Renauld H."/>
            <person name="Worthey E.A."/>
            <person name="Hertz-Fowler C."/>
            <person name="Ghedin E."/>
            <person name="Peacock C."/>
            <person name="Bartholomeu D.C."/>
            <person name="Haas B.J."/>
            <person name="Tran A.N."/>
            <person name="Wortman J.R."/>
            <person name="Alsmark U.C."/>
            <person name="Angiuoli S."/>
            <person name="Anupama A."/>
            <person name="Badger J."/>
            <person name="Bringaud F."/>
            <person name="Cadag E."/>
            <person name="Carlton J.M."/>
            <person name="Cerqueira G.C."/>
            <person name="Creasy T."/>
            <person name="Delcher A.L."/>
            <person name="Djikeng A."/>
            <person name="Embley T.M."/>
            <person name="Hauser C."/>
            <person name="Ivens A.C."/>
            <person name="Kummerfeld S.K."/>
            <person name="Pereira-Leal J.B."/>
            <person name="Nilsson D."/>
            <person name="Peterson J."/>
            <person name="Salzberg S.L."/>
            <person name="Shallom J."/>
            <person name="Silva J.C."/>
            <person name="Sundaram J."/>
            <person name="Westenberger S."/>
            <person name="White O."/>
            <person name="Melville S.E."/>
            <person name="Donelson J.E."/>
            <person name="Andersson B."/>
            <person name="Stuart K.D."/>
            <person name="Hall N."/>
        </authorList>
    </citation>
    <scope>NUCLEOTIDE SEQUENCE</scope>
    <source>
        <strain evidence="23">927/4 GUTat10.1</strain>
    </source>
</reference>
<dbReference type="VEuPathDB" id="TriTrypDB:Tb927.5.1450"/>
<dbReference type="Proteomes" id="UP000008524">
    <property type="component" value="Chromosome 5"/>
</dbReference>
<comment type="function">
    <text evidence="3">Could act as a receptor for an unknown ligand.</text>
</comment>
<keyword evidence="9" id="KW-0547">Nucleotide-binding</keyword>
<dbReference type="GO" id="GO:0046872">
    <property type="term" value="F:metal ion binding"/>
    <property type="evidence" value="ECO:0007669"/>
    <property type="project" value="UniProtKB-KW"/>
</dbReference>
<evidence type="ECO:0000256" key="5">
    <source>
        <dbReference type="ARBA" id="ARBA00005381"/>
    </source>
</evidence>
<keyword evidence="12 20" id="KW-1133">Transmembrane helix</keyword>
<evidence type="ECO:0000256" key="19">
    <source>
        <dbReference type="ARBA" id="ARBA00032637"/>
    </source>
</evidence>
<dbReference type="PANTHER" id="PTHR43081:SF1">
    <property type="entry name" value="ADENYLATE CYCLASE, TERMINAL-DIFFERENTIATION SPECIFIC"/>
    <property type="match status" value="1"/>
</dbReference>
<evidence type="ECO:0000256" key="14">
    <source>
        <dbReference type="ARBA" id="ARBA00023136"/>
    </source>
</evidence>
<accession>D6XG83</accession>
<proteinExistence type="inferred from homology"/>
<evidence type="ECO:0000256" key="20">
    <source>
        <dbReference type="SAM" id="Phobius"/>
    </source>
</evidence>
<dbReference type="InParanoid" id="Q57VB8"/>
<dbReference type="GO" id="GO:0004016">
    <property type="term" value="F:adenylate cyclase activity"/>
    <property type="evidence" value="ECO:0000255"/>
    <property type="project" value="GeneDB"/>
</dbReference>
<keyword evidence="15 22" id="KW-0675">Receptor</keyword>
<evidence type="ECO:0000256" key="12">
    <source>
        <dbReference type="ARBA" id="ARBA00022989"/>
    </source>
</evidence>
<evidence type="ECO:0000256" key="2">
    <source>
        <dbReference type="ARBA" id="ARBA00001946"/>
    </source>
</evidence>
<feature type="transmembrane region" description="Helical" evidence="20">
    <location>
        <begin position="867"/>
        <end position="891"/>
    </location>
</feature>
<keyword evidence="14 20" id="KW-0472">Membrane</keyword>
<keyword evidence="24" id="KW-1185">Reference proteome</keyword>
<sequence length="1249" mass="135748">MNDRTSLLGNKWRKRGGEKSVHVKGSANGVGVGLRCEGKDNSRVPRLWVPLFMFSLLMLLPMPLRASVHSGDNVTVTVLCLMRGLRAPSPIGDAIISGFNSSLAARNWTAARNVHVVPVSWGSYGNQSIDALDKKLSNKSELLVLLGPLSDRDVLAVTPLLEKHNVIAFAPVTGSSGLRKWTPHLYFLGADPVAELIALIYYALSQLRPLRLGLMHLHNTSYGEVQYELTMRLMSRMGRDLCGVFALESSDYGSASGEVFNAMWSRFASLHPQGVLVLGPPNTDTFKFLLAVPSDERTKDMYILAPSALQPAISIIAEELRRSGKVAFASGQVIITGTNPLATDVKHHAVRRFQKEMRSYLKAQKNESSPGGEDHFLKHATTGKLAVLGWVAGEALLQALSNREWLTSREEFKKSLYNQRRYVIDDLVIGDYGGECTGSAAAQGATCRCNQGGHVIYMNRLEENGNLSPLADGLITRDVSGCYSDSGGLHAPLIGLFILTLDDPIALRAATIMRNAASVSVSRGHHEQSNRVFMHTLPALSDGLTGSLQQELNTRTVTAVFGVVHPTIMRTPGLAFIDPVPLTPQLNRRMKNVIHLSPTLEQQLFVLAAYISSSSGSGVRAVIRGEDSNAIGDVLTRTLATFGVTPHSLVTARVNETIEGALPVYGNVFIIGLTASDVGSVVAHMERNPDVHVLVPFFDVVLLYDEVLKAFNGSSSANRLLIATNLPHWAEVHSSSEIVQGFHAALPDPAQWTPLALVGFAAARVVRTIIPRIEKVSGETVINLFYNNIGVSAGDMYYGPFNHGECVNDDVDGLGDGGCAVNYGATRISVWSMARVLNASVPALALPVTPSMQYHDPNAAGSTGSTLIGIVVGSLFTVFLFVAIVVCQLYFAQRSARDNGNAPKELSDPVTLVFTDIESSTAQWSAYPELMPDAVDLHHRLIRSLIVRYNCYEVKTVGDSFMIACKDPFAAVQLAHDLQRTFLHHNWGTTAFDELYRDMERRRAEEEEGYTPPSAHLDPNVYDQLWSGLRVRVGIHTGLCEIRNDEVTKGYDYYGHTSNMAARTEGVADGGQVLMTRATYMSLSAEEREQIDVTALAPVELRGVNAPVEIWQLNAVPGRIFAALDIDKDTCVFGDSSEGSISSGERGLSGNAITRSAQTIVDSLNALLGTFTAAQRRKALMPFCERWRVALPPEAGFVWSDDYCRQVIHIVAAKVGKVIDHTVVSQSTGRSTSIATGQLSDTDGFTVTL</sequence>
<evidence type="ECO:0000256" key="9">
    <source>
        <dbReference type="ARBA" id="ARBA00022741"/>
    </source>
</evidence>
<comment type="similarity">
    <text evidence="5">Belongs to the adenylyl cyclase class-3 family.</text>
</comment>
<dbReference type="EMBL" id="CP000068">
    <property type="protein sequence ID" value="AAZ11260.1"/>
    <property type="molecule type" value="Genomic_DNA"/>
</dbReference>
<dbReference type="Pfam" id="PF25495">
    <property type="entry name" value="Peripla_BP_A-cyclase_1"/>
    <property type="match status" value="1"/>
</dbReference>